<reference evidence="3" key="1">
    <citation type="submission" date="2016-06" db="UniProtKB">
        <authorList>
            <consortium name="WormBaseParasite"/>
        </authorList>
    </citation>
    <scope>IDENTIFICATION</scope>
</reference>
<dbReference type="AlphaFoldDB" id="A0A183E337"/>
<evidence type="ECO:0000313" key="3">
    <source>
        <dbReference type="WBParaSite" id="GPUH_0001539901-mRNA-1"/>
    </source>
</evidence>
<proteinExistence type="predicted"/>
<keyword evidence="2" id="KW-1185">Reference proteome</keyword>
<dbReference type="EMBL" id="UYRT01082360">
    <property type="protein sequence ID" value="VDN25889.1"/>
    <property type="molecule type" value="Genomic_DNA"/>
</dbReference>
<dbReference type="WBParaSite" id="GPUH_0001539901-mRNA-1">
    <property type="protein sequence ID" value="GPUH_0001539901-mRNA-1"/>
    <property type="gene ID" value="GPUH_0001539901"/>
</dbReference>
<protein>
    <submittedName>
        <fullName evidence="3">SAM-dependent methyltransferase</fullName>
    </submittedName>
</protein>
<dbReference type="Proteomes" id="UP000271098">
    <property type="component" value="Unassembled WGS sequence"/>
</dbReference>
<sequence>MTLIDRRWRDDRGMSRFEDSFWESDRWYRDWDDWPRDWPRPGDLVRRVSLQMI</sequence>
<name>A0A183E337_9BILA</name>
<evidence type="ECO:0000313" key="2">
    <source>
        <dbReference type="Proteomes" id="UP000271098"/>
    </source>
</evidence>
<gene>
    <name evidence="1" type="ORF">GPUH_LOCUS15377</name>
</gene>
<evidence type="ECO:0000313" key="1">
    <source>
        <dbReference type="EMBL" id="VDN25889.1"/>
    </source>
</evidence>
<accession>A0A183E337</accession>
<organism evidence="3">
    <name type="scientific">Gongylonema pulchrum</name>
    <dbReference type="NCBI Taxonomy" id="637853"/>
    <lineage>
        <taxon>Eukaryota</taxon>
        <taxon>Metazoa</taxon>
        <taxon>Ecdysozoa</taxon>
        <taxon>Nematoda</taxon>
        <taxon>Chromadorea</taxon>
        <taxon>Rhabditida</taxon>
        <taxon>Spirurina</taxon>
        <taxon>Spiruromorpha</taxon>
        <taxon>Spiruroidea</taxon>
        <taxon>Gongylonematidae</taxon>
        <taxon>Gongylonema</taxon>
    </lineage>
</organism>
<reference evidence="1 2" key="2">
    <citation type="submission" date="2018-11" db="EMBL/GenBank/DDBJ databases">
        <authorList>
            <consortium name="Pathogen Informatics"/>
        </authorList>
    </citation>
    <scope>NUCLEOTIDE SEQUENCE [LARGE SCALE GENOMIC DNA]</scope>
</reference>